<feature type="region of interest" description="Disordered" evidence="21">
    <location>
        <begin position="167"/>
        <end position="290"/>
    </location>
</feature>
<dbReference type="EC" id="3.2.1.39" evidence="5"/>
<evidence type="ECO:0000256" key="10">
    <source>
        <dbReference type="ARBA" id="ARBA00022801"/>
    </source>
</evidence>
<sequence length="778" mass="82738">MLHRYSFESNTDEQQPLDIIYSSPQHTADRRQPPQRRQSSFYDDDPNGSYYDPPSPPPPARGHNANSGQQRSWLPAGAAMTAAPPPLTTTIQHAGDDQVYQVSPMSPPRPPPHRRSTRDPQYSYPPSASATGQLAPSIVTPGADNFGDSAAGGMAAIAYTVAEQNARDSGLQAMRGISQPQQQSPAYGEERYDDPDFQYQQRPAPLRPRSFAAAGQSSNRSSGSSQQGLGTAALVPGGATSRSGAPSRRPPSYATDVYADDPYQGYSGHDPNLGVLDPSEIEDDGDEGLEYGRRRSTRMSVMNRVGHSRRRDGRSKAVPAVAAVGAVAAGGAAVAAAVGNRLSSGVHYSAVQTEGHGGRGDSGSGVIGIGNGGGGGSGTTAVAVGSHAYDDGGSAEKSEWLAGQSTSSKRWRWAAAIGLGVAIVAGIVCGVVFGVVLKNKNNGSSSGSSSSSSSSSELSIKSPEIQKLLNNTKLHKVFPGIDYTPINTQYPDCLTHRPSQNNVTRDVAVLSQLTNTIRLYGTDCNQTEMTIEAINRLEMQDTVKIWMGVWQDGNATTNARQLEQMWDVLDASGSEPFVGIIVANEILFRKQMTTTELSSLLSEVRSNLSAHGAEGLPVATSDLGTVWDAALAEASDYVMANIHPFFGGVNATDAAAWTYDFWETDVGAAFKTNTSRNIISETGWPSQGGEDCGTGSTETSCPDAAVAGIGELNRFMEDWVCQALANGTQYFWFEAFDEPWKISYDTDGEAWEDHWGLMDVNRNLKTGVTIPDCGGLTV</sequence>
<dbReference type="STRING" id="655863.F0XAZ1"/>
<evidence type="ECO:0000256" key="1">
    <source>
        <dbReference type="ARBA" id="ARBA00000382"/>
    </source>
</evidence>
<dbReference type="GO" id="GO:0000272">
    <property type="term" value="P:polysaccharide catabolic process"/>
    <property type="evidence" value="ECO:0007669"/>
    <property type="project" value="UniProtKB-KW"/>
</dbReference>
<evidence type="ECO:0000256" key="21">
    <source>
        <dbReference type="SAM" id="MobiDB-lite"/>
    </source>
</evidence>
<organism evidence="24">
    <name type="scientific">Grosmannia clavigera (strain kw1407 / UAMH 11150)</name>
    <name type="common">Blue stain fungus</name>
    <name type="synonym">Graphiocladiella clavigera</name>
    <dbReference type="NCBI Taxonomy" id="655863"/>
    <lineage>
        <taxon>Eukaryota</taxon>
        <taxon>Fungi</taxon>
        <taxon>Dikarya</taxon>
        <taxon>Ascomycota</taxon>
        <taxon>Pezizomycotina</taxon>
        <taxon>Sordariomycetes</taxon>
        <taxon>Sordariomycetidae</taxon>
        <taxon>Ophiostomatales</taxon>
        <taxon>Ophiostomataceae</taxon>
        <taxon>Leptographium</taxon>
    </lineage>
</organism>
<feature type="compositionally biased region" description="Low complexity" evidence="21">
    <location>
        <begin position="212"/>
        <end position="228"/>
    </location>
</feature>
<dbReference type="InterPro" id="IPR050732">
    <property type="entry name" value="Beta-glucan_modifiers"/>
</dbReference>
<comment type="function">
    <text evidence="17">Glucanases play a role in cell expansion during growth, in cell-cell fusion during mating, and in spore release during sporulation. This enzyme may be involved in beta-glucan degradation. Active on laminarin and lichenan.</text>
</comment>
<dbReference type="InterPro" id="IPR000490">
    <property type="entry name" value="Glyco_hydro_17"/>
</dbReference>
<dbReference type="GO" id="GO:0042973">
    <property type="term" value="F:glucan endo-1,3-beta-D-glucosidase activity"/>
    <property type="evidence" value="ECO:0007669"/>
    <property type="project" value="UniProtKB-EC"/>
</dbReference>
<evidence type="ECO:0000256" key="17">
    <source>
        <dbReference type="ARBA" id="ARBA00037649"/>
    </source>
</evidence>
<dbReference type="eggNOG" id="ENOG502QTKT">
    <property type="taxonomic scope" value="Eukaryota"/>
</dbReference>
<keyword evidence="24" id="KW-1185">Reference proteome</keyword>
<evidence type="ECO:0000256" key="6">
    <source>
        <dbReference type="ARBA" id="ARBA00022475"/>
    </source>
</evidence>
<keyword evidence="12 22" id="KW-0472">Membrane</keyword>
<dbReference type="AlphaFoldDB" id="F0XAZ1"/>
<keyword evidence="9" id="KW-0732">Signal</keyword>
<comment type="subcellular location">
    <subcellularLocation>
        <location evidence="3">Cell membrane</location>
        <topology evidence="3">Single-pass type II membrane protein</topology>
    </subcellularLocation>
    <subcellularLocation>
        <location evidence="2">Secreted</location>
        <location evidence="2">Cell wall</location>
    </subcellularLocation>
</comment>
<dbReference type="PANTHER" id="PTHR16631">
    <property type="entry name" value="GLUCAN 1,3-BETA-GLUCOSIDASE"/>
    <property type="match status" value="1"/>
</dbReference>
<keyword evidence="10 23" id="KW-0378">Hydrolase</keyword>
<evidence type="ECO:0000313" key="23">
    <source>
        <dbReference type="EMBL" id="EFX05128.1"/>
    </source>
</evidence>
<dbReference type="GO" id="GO:0009277">
    <property type="term" value="C:fungal-type cell wall"/>
    <property type="evidence" value="ECO:0007669"/>
    <property type="project" value="TreeGrafter"/>
</dbReference>
<keyword evidence="7" id="KW-0134">Cell wall</keyword>
<feature type="compositionally biased region" description="Low complexity" evidence="21">
    <location>
        <begin position="236"/>
        <end position="254"/>
    </location>
</feature>
<dbReference type="GO" id="GO:0071555">
    <property type="term" value="P:cell wall organization"/>
    <property type="evidence" value="ECO:0007669"/>
    <property type="project" value="UniProtKB-KW"/>
</dbReference>
<keyword evidence="15" id="KW-0961">Cell wall biogenesis/degradation</keyword>
<dbReference type="HOGENOM" id="CLU_011476_0_0_1"/>
<evidence type="ECO:0000256" key="18">
    <source>
        <dbReference type="ARBA" id="ARBA00042373"/>
    </source>
</evidence>
<evidence type="ECO:0000256" key="15">
    <source>
        <dbReference type="ARBA" id="ARBA00023316"/>
    </source>
</evidence>
<dbReference type="InParanoid" id="F0XAZ1"/>
<feature type="region of interest" description="Disordered" evidence="21">
    <location>
        <begin position="1"/>
        <end position="150"/>
    </location>
</feature>
<keyword evidence="6" id="KW-1003">Cell membrane</keyword>
<reference evidence="23 24" key="1">
    <citation type="journal article" date="2011" name="Proc. Natl. Acad. Sci. U.S.A.">
        <title>Genome and transcriptome analyses of the mountain pine beetle-fungal symbiont Grosmannia clavigera, a lodgepole pine pathogen.</title>
        <authorList>
            <person name="DiGuistini S."/>
            <person name="Wang Y."/>
            <person name="Liao N.Y."/>
            <person name="Taylor G."/>
            <person name="Tanguay P."/>
            <person name="Feau N."/>
            <person name="Henrissat B."/>
            <person name="Chan S.K."/>
            <person name="Hesse-Orce U."/>
            <person name="Alamouti S.M."/>
            <person name="Tsui C.K.M."/>
            <person name="Docking R.T."/>
            <person name="Levasseur A."/>
            <person name="Haridas S."/>
            <person name="Robertson G."/>
            <person name="Birol I."/>
            <person name="Holt R.A."/>
            <person name="Marra M.A."/>
            <person name="Hamelin R.C."/>
            <person name="Hirst M."/>
            <person name="Jones S.J.M."/>
            <person name="Bohlmann J."/>
            <person name="Breuil C."/>
        </authorList>
    </citation>
    <scope>NUCLEOTIDE SEQUENCE [LARGE SCALE GENOMIC DNA]</scope>
    <source>
        <strain evidence="24">kw1407 / UAMH 11150</strain>
    </source>
</reference>
<dbReference type="SUPFAM" id="SSF51445">
    <property type="entry name" value="(Trans)glycosidases"/>
    <property type="match status" value="1"/>
</dbReference>
<keyword evidence="8" id="KW-0964">Secreted</keyword>
<protein>
    <recommendedName>
        <fullName evidence="5">glucan endo-1,3-beta-D-glucosidase</fullName>
        <ecNumber evidence="5">3.2.1.39</ecNumber>
    </recommendedName>
    <alternativeName>
        <fullName evidence="19">Endo-1,3-beta-glucanase btgC</fullName>
    </alternativeName>
    <alternativeName>
        <fullName evidence="18">Laminarinase btgC</fullName>
    </alternativeName>
</protein>
<evidence type="ECO:0000256" key="7">
    <source>
        <dbReference type="ARBA" id="ARBA00022512"/>
    </source>
</evidence>
<evidence type="ECO:0000256" key="5">
    <source>
        <dbReference type="ARBA" id="ARBA00012780"/>
    </source>
</evidence>
<dbReference type="OrthoDB" id="68336at2759"/>
<evidence type="ECO:0000256" key="20">
    <source>
        <dbReference type="RuleBase" id="RU004335"/>
    </source>
</evidence>
<comment type="catalytic activity">
    <reaction evidence="1">
        <text>Hydrolysis of (1-&gt;3)-beta-D-glucosidic linkages in (1-&gt;3)-beta-D-glucans.</text>
        <dbReference type="EC" id="3.2.1.39"/>
    </reaction>
</comment>
<keyword evidence="16" id="KW-0624">Polysaccharide degradation</keyword>
<keyword evidence="14" id="KW-0119">Carbohydrate metabolism</keyword>
<feature type="compositionally biased region" description="Acidic residues" evidence="21">
    <location>
        <begin position="279"/>
        <end position="289"/>
    </location>
</feature>
<dbReference type="EMBL" id="GL629747">
    <property type="protein sequence ID" value="EFX05128.1"/>
    <property type="molecule type" value="Genomic_DNA"/>
</dbReference>
<dbReference type="RefSeq" id="XP_014174610.1">
    <property type="nucleotide sequence ID" value="XM_014319135.1"/>
</dbReference>
<evidence type="ECO:0000256" key="4">
    <source>
        <dbReference type="ARBA" id="ARBA00008773"/>
    </source>
</evidence>
<evidence type="ECO:0000256" key="12">
    <source>
        <dbReference type="ARBA" id="ARBA00023136"/>
    </source>
</evidence>
<dbReference type="GO" id="GO:0005576">
    <property type="term" value="C:extracellular region"/>
    <property type="evidence" value="ECO:0007669"/>
    <property type="project" value="TreeGrafter"/>
</dbReference>
<gene>
    <name evidence="23" type="ORF">CMQ_1764</name>
</gene>
<evidence type="ECO:0000256" key="14">
    <source>
        <dbReference type="ARBA" id="ARBA00023277"/>
    </source>
</evidence>
<dbReference type="GeneID" id="25974678"/>
<keyword evidence="11" id="KW-0735">Signal-anchor</keyword>
<evidence type="ECO:0000256" key="9">
    <source>
        <dbReference type="ARBA" id="ARBA00022729"/>
    </source>
</evidence>
<proteinExistence type="inferred from homology"/>
<feature type="compositionally biased region" description="Polar residues" evidence="21">
    <location>
        <begin position="124"/>
        <end position="134"/>
    </location>
</feature>
<feature type="transmembrane region" description="Helical" evidence="22">
    <location>
        <begin position="317"/>
        <end position="338"/>
    </location>
</feature>
<dbReference type="GO" id="GO:0005886">
    <property type="term" value="C:plasma membrane"/>
    <property type="evidence" value="ECO:0007669"/>
    <property type="project" value="UniProtKB-SubCell"/>
</dbReference>
<evidence type="ECO:0000256" key="16">
    <source>
        <dbReference type="ARBA" id="ARBA00023326"/>
    </source>
</evidence>
<comment type="similarity">
    <text evidence="4 20">Belongs to the glycosyl hydrolase 17 family.</text>
</comment>
<evidence type="ECO:0000256" key="11">
    <source>
        <dbReference type="ARBA" id="ARBA00022968"/>
    </source>
</evidence>
<dbReference type="Pfam" id="PF00332">
    <property type="entry name" value="Glyco_hydro_17"/>
    <property type="match status" value="1"/>
</dbReference>
<evidence type="ECO:0000256" key="2">
    <source>
        <dbReference type="ARBA" id="ARBA00004191"/>
    </source>
</evidence>
<feature type="transmembrane region" description="Helical" evidence="22">
    <location>
        <begin position="413"/>
        <end position="437"/>
    </location>
</feature>
<evidence type="ECO:0000256" key="8">
    <source>
        <dbReference type="ARBA" id="ARBA00022525"/>
    </source>
</evidence>
<evidence type="ECO:0000313" key="24">
    <source>
        <dbReference type="Proteomes" id="UP000007796"/>
    </source>
</evidence>
<keyword evidence="13" id="KW-0325">Glycoprotein</keyword>
<keyword evidence="22" id="KW-1133">Transmembrane helix</keyword>
<evidence type="ECO:0000256" key="19">
    <source>
        <dbReference type="ARBA" id="ARBA00043078"/>
    </source>
</evidence>
<dbReference type="Gene3D" id="3.20.20.80">
    <property type="entry name" value="Glycosidases"/>
    <property type="match status" value="1"/>
</dbReference>
<dbReference type="InterPro" id="IPR017853">
    <property type="entry name" value="GH"/>
</dbReference>
<name>F0XAZ1_GROCL</name>
<dbReference type="PANTHER" id="PTHR16631:SF17">
    <property type="entry name" value="GLUCAN ENDO-1,3-BETA-GLUCOSIDASE BTGC"/>
    <property type="match status" value="1"/>
</dbReference>
<dbReference type="FunFam" id="3.20.20.80:FF:000151">
    <property type="entry name" value="Glucan endo-1,3-beta-glucosidase btgC"/>
    <property type="match status" value="1"/>
</dbReference>
<evidence type="ECO:0000256" key="22">
    <source>
        <dbReference type="SAM" id="Phobius"/>
    </source>
</evidence>
<accession>F0XAZ1</accession>
<dbReference type="GO" id="GO:0009986">
    <property type="term" value="C:cell surface"/>
    <property type="evidence" value="ECO:0007669"/>
    <property type="project" value="TreeGrafter"/>
</dbReference>
<evidence type="ECO:0000256" key="13">
    <source>
        <dbReference type="ARBA" id="ARBA00023180"/>
    </source>
</evidence>
<keyword evidence="22" id="KW-0812">Transmembrane</keyword>
<dbReference type="Proteomes" id="UP000007796">
    <property type="component" value="Unassembled WGS sequence"/>
</dbReference>
<evidence type="ECO:0000256" key="3">
    <source>
        <dbReference type="ARBA" id="ARBA00004401"/>
    </source>
</evidence>